<dbReference type="HOGENOM" id="CLU_200712_1_0_1"/>
<dbReference type="EMBL" id="DS469816">
    <property type="protein sequence ID" value="EDO32600.1"/>
    <property type="molecule type" value="Genomic_DNA"/>
</dbReference>
<dbReference type="EMBL" id="DS469816">
    <property type="protein sequence ID" value="EDO32590.1"/>
    <property type="molecule type" value="Genomic_DNA"/>
</dbReference>
<evidence type="ECO:0000313" key="16">
    <source>
        <dbReference type="EMBL" id="EDO34203.1"/>
    </source>
</evidence>
<reference evidence="14 17" key="1">
    <citation type="journal article" date="2007" name="Science">
        <title>Sea anemone genome reveals ancestral eumetazoan gene repertoire and genomic organization.</title>
        <authorList>
            <person name="Putnam N.H."/>
            <person name="Srivastava M."/>
            <person name="Hellsten U."/>
            <person name="Dirks B."/>
            <person name="Chapman J."/>
            <person name="Salamov A."/>
            <person name="Terry A."/>
            <person name="Shapiro H."/>
            <person name="Lindquist E."/>
            <person name="Kapitonov V.V."/>
            <person name="Jurka J."/>
            <person name="Genikhovich G."/>
            <person name="Grigoriev I.V."/>
            <person name="Lucas S.M."/>
            <person name="Steele R.E."/>
            <person name="Finnerty J.R."/>
            <person name="Technau U."/>
            <person name="Martindale M.Q."/>
            <person name="Rokhsar D.S."/>
        </authorList>
    </citation>
    <scope>NUCLEOTIDE SEQUENCE [LARGE SCALE GENOMIC DNA]</scope>
    <source>
        <strain evidence="14">CH2 x CH6</strain>
        <strain evidence="17">CH2 X CH6</strain>
    </source>
</reference>
<evidence type="ECO:0000313" key="6">
    <source>
        <dbReference type="EMBL" id="EDO31060.1"/>
    </source>
</evidence>
<dbReference type="PANTHER" id="PTHR33205">
    <property type="entry name" value="TRANSMEMBRANE PROTEIN"/>
    <property type="match status" value="1"/>
</dbReference>
<gene>
    <name evidence="16" type="ORF">NEMVEDRAFT_v1g126871</name>
    <name evidence="14" type="ORF">NEMVEDRAFT_v1g126958</name>
    <name evidence="15" type="ORF">NEMVEDRAFT_v1g126961</name>
    <name evidence="10" type="ORF">NEMVEDRAFT_v1g132398</name>
    <name evidence="11" type="ORF">NEMVEDRAFT_v1g132512</name>
    <name evidence="12" type="ORF">NEMVEDRAFT_v1g132525</name>
    <name evidence="9" type="ORF">NEMVEDRAFT_v1g132535</name>
    <name evidence="13" type="ORF">NEMVEDRAFT_v1g132647</name>
    <name evidence="7" type="ORF">NEMVEDRAFT_v1g133293</name>
    <name evidence="8" type="ORF">NEMVEDRAFT_v1g133400</name>
    <name evidence="6" type="ORF">NEMVEDRAFT_v1g138586</name>
    <name evidence="5" type="ORF">NEMVEDRAFT_v1g141289</name>
    <name evidence="4" type="ORF">NEMVEDRAFT_v1g142216</name>
    <name evidence="3" type="ORF">NEMVEDRAFT_v1g152509</name>
    <name evidence="2" type="ORF">NEMVEDRAFT_v1g153104</name>
    <name evidence="1" type="ORF">NEMVEDRAFT_v1g155207</name>
</gene>
<protein>
    <submittedName>
        <fullName evidence="14">Uncharacterized protein</fullName>
    </submittedName>
</protein>
<dbReference type="InParanoid" id="A7SPY5"/>
<dbReference type="eggNOG" id="ENOG502SDCQ">
    <property type="taxonomic scope" value="Eukaryota"/>
</dbReference>
<dbReference type="EMBL" id="DS474794">
    <property type="protein sequence ID" value="EDO26760.1"/>
    <property type="molecule type" value="Genomic_DNA"/>
</dbReference>
<dbReference type="EMBL" id="DS469816">
    <property type="protein sequence ID" value="EDO32601.1"/>
    <property type="molecule type" value="Genomic_DNA"/>
</dbReference>
<name>A7SPY5_NEMVE</name>
<evidence type="ECO:0000313" key="10">
    <source>
        <dbReference type="EMBL" id="EDO32595.1"/>
    </source>
</evidence>
<dbReference type="EMBL" id="DS469816">
    <property type="protein sequence ID" value="EDO32595.1"/>
    <property type="molecule type" value="Genomic_DNA"/>
</dbReference>
<evidence type="ECO:0000313" key="5">
    <source>
        <dbReference type="EMBL" id="EDO30315.1"/>
    </source>
</evidence>
<evidence type="ECO:0000313" key="4">
    <source>
        <dbReference type="EMBL" id="EDO30080.1"/>
    </source>
</evidence>
<organism evidence="14 17">
    <name type="scientific">Nematostella vectensis</name>
    <name type="common">Starlet sea anemone</name>
    <dbReference type="NCBI Taxonomy" id="45351"/>
    <lineage>
        <taxon>Eukaryota</taxon>
        <taxon>Metazoa</taxon>
        <taxon>Cnidaria</taxon>
        <taxon>Anthozoa</taxon>
        <taxon>Hexacorallia</taxon>
        <taxon>Actiniaria</taxon>
        <taxon>Edwardsiidae</taxon>
        <taxon>Nematostella</taxon>
    </lineage>
</organism>
<evidence type="ECO:0000313" key="13">
    <source>
        <dbReference type="EMBL" id="EDO32601.1"/>
    </source>
</evidence>
<dbReference type="PANTHER" id="PTHR33205:SF1">
    <property type="entry name" value="TRANSMEMBRANE PROTEIN"/>
    <property type="match status" value="1"/>
</dbReference>
<dbReference type="EMBL" id="DS469739">
    <property type="protein sequence ID" value="EDO34199.1"/>
    <property type="molecule type" value="Genomic_DNA"/>
</dbReference>
<accession>A7SPY5</accession>
<evidence type="ECO:0000313" key="7">
    <source>
        <dbReference type="EMBL" id="EDO32470.1"/>
    </source>
</evidence>
<evidence type="ECO:0000313" key="11">
    <source>
        <dbReference type="EMBL" id="EDO32598.1"/>
    </source>
</evidence>
<dbReference type="EMBL" id="DS469822">
    <property type="protein sequence ID" value="EDO32470.1"/>
    <property type="molecule type" value="Genomic_DNA"/>
</dbReference>
<dbReference type="EMBL" id="DS469739">
    <property type="protein sequence ID" value="EDO34203.1"/>
    <property type="molecule type" value="Genomic_DNA"/>
</dbReference>
<evidence type="ECO:0000313" key="12">
    <source>
        <dbReference type="EMBL" id="EDO32600.1"/>
    </source>
</evidence>
<evidence type="ECO:0000313" key="15">
    <source>
        <dbReference type="EMBL" id="EDO34201.1"/>
    </source>
</evidence>
<dbReference type="EMBL" id="DS470075">
    <property type="protein sequence ID" value="EDO30315.1"/>
    <property type="molecule type" value="Genomic_DNA"/>
</dbReference>
<dbReference type="Proteomes" id="UP000001593">
    <property type="component" value="Unassembled WGS sequence"/>
</dbReference>
<evidence type="ECO:0000313" key="9">
    <source>
        <dbReference type="EMBL" id="EDO32590.1"/>
    </source>
</evidence>
<evidence type="ECO:0000313" key="17">
    <source>
        <dbReference type="Proteomes" id="UP000001593"/>
    </source>
</evidence>
<sequence length="65" mass="7552">MLLGKPKSAICVQRFDDSLNSAIHTTYRTWLRSSSMHEPRDPPLKVVLFFFRSFLLTSLLGGRRR</sequence>
<dbReference type="EMBL" id="DS469822">
    <property type="protein sequence ID" value="EDO32477.1"/>
    <property type="molecule type" value="Genomic_DNA"/>
</dbReference>
<proteinExistence type="predicted"/>
<dbReference type="AlphaFoldDB" id="A7SPY5"/>
<dbReference type="EMBL" id="DS469942">
    <property type="protein sequence ID" value="EDO31060.1"/>
    <property type="molecule type" value="Genomic_DNA"/>
</dbReference>
<dbReference type="EMBL" id="DS476678">
    <property type="protein sequence ID" value="EDO26144.1"/>
    <property type="molecule type" value="Genomic_DNA"/>
</dbReference>
<evidence type="ECO:0000313" key="2">
    <source>
        <dbReference type="EMBL" id="EDO26760.1"/>
    </source>
</evidence>
<dbReference type="EMBL" id="DS469816">
    <property type="protein sequence ID" value="EDO32598.1"/>
    <property type="molecule type" value="Genomic_DNA"/>
</dbReference>
<dbReference type="EMBL" id="DS474226">
    <property type="protein sequence ID" value="EDO26958.1"/>
    <property type="molecule type" value="Genomic_DNA"/>
</dbReference>
<dbReference type="AntiFam" id="ANF00034">
    <property type="entry name" value="Antisense to 5.8S rRNA"/>
</dbReference>
<keyword evidence="17" id="KW-1185">Reference proteome</keyword>
<evidence type="ECO:0000313" key="3">
    <source>
        <dbReference type="EMBL" id="EDO26958.1"/>
    </source>
</evidence>
<evidence type="ECO:0000313" key="8">
    <source>
        <dbReference type="EMBL" id="EDO32477.1"/>
    </source>
</evidence>
<dbReference type="EMBL" id="DS469739">
    <property type="protein sequence ID" value="EDO34201.1"/>
    <property type="molecule type" value="Genomic_DNA"/>
</dbReference>
<evidence type="ECO:0000313" key="1">
    <source>
        <dbReference type="EMBL" id="EDO26144.1"/>
    </source>
</evidence>
<evidence type="ECO:0000313" key="14">
    <source>
        <dbReference type="EMBL" id="EDO34199.1"/>
    </source>
</evidence>
<dbReference type="EMBL" id="DS470156">
    <property type="protein sequence ID" value="EDO30080.1"/>
    <property type="molecule type" value="Genomic_DNA"/>
</dbReference>